<reference evidence="3 4" key="1">
    <citation type="submission" date="2024-06" db="EMBL/GenBank/DDBJ databases">
        <title>The draft genome of Grus japonensis, version 3.</title>
        <authorList>
            <person name="Nabeshima K."/>
            <person name="Suzuki S."/>
            <person name="Onuma M."/>
        </authorList>
    </citation>
    <scope>NUCLEOTIDE SEQUENCE [LARGE SCALE GENOMIC DNA]</scope>
    <source>
        <strain evidence="3 4">451A</strain>
    </source>
</reference>
<sequence length="105" mass="11912">MERSALLSALCCLQKKQRTKDLSQLFHSYNPYDHKVLVPKDPLLMGKMVEVNIYEAGKHFMKGQPVSDARVYTASITRPLAKGEVSGLTEERPYGQMVQERNGEK</sequence>
<dbReference type="AlphaFoldDB" id="A0ABC9WF47"/>
<evidence type="ECO:0000313" key="4">
    <source>
        <dbReference type="Proteomes" id="UP001623348"/>
    </source>
</evidence>
<dbReference type="GO" id="GO:0016740">
    <property type="term" value="F:transferase activity"/>
    <property type="evidence" value="ECO:0007669"/>
    <property type="project" value="UniProtKB-KW"/>
</dbReference>
<comment type="caution">
    <text evidence="3">The sequence shown here is derived from an EMBL/GenBank/DDBJ whole genome shotgun (WGS) entry which is preliminary data.</text>
</comment>
<keyword evidence="4" id="KW-1185">Reference proteome</keyword>
<protein>
    <submittedName>
        <fullName evidence="3">Threonylcarbamoyladenosine tRNA methylthiotransferase</fullName>
    </submittedName>
</protein>
<name>A0ABC9WF47_GRUJA</name>
<evidence type="ECO:0000256" key="1">
    <source>
        <dbReference type="ARBA" id="ARBA00022679"/>
    </source>
</evidence>
<proteinExistence type="predicted"/>
<dbReference type="PANTHER" id="PTHR11918:SF45">
    <property type="entry name" value="THREONYLCARBAMOYLADENOSINE TRNA METHYLTHIOTRANSFERASE"/>
    <property type="match status" value="1"/>
</dbReference>
<accession>A0ABC9WF47</accession>
<keyword evidence="1" id="KW-0808">Transferase</keyword>
<evidence type="ECO:0000313" key="3">
    <source>
        <dbReference type="EMBL" id="GAB0183886.1"/>
    </source>
</evidence>
<organism evidence="3 4">
    <name type="scientific">Grus japonensis</name>
    <name type="common">Japanese crane</name>
    <name type="synonym">Red-crowned crane</name>
    <dbReference type="NCBI Taxonomy" id="30415"/>
    <lineage>
        <taxon>Eukaryota</taxon>
        <taxon>Metazoa</taxon>
        <taxon>Chordata</taxon>
        <taxon>Craniata</taxon>
        <taxon>Vertebrata</taxon>
        <taxon>Euteleostomi</taxon>
        <taxon>Archelosauria</taxon>
        <taxon>Archosauria</taxon>
        <taxon>Dinosauria</taxon>
        <taxon>Saurischia</taxon>
        <taxon>Theropoda</taxon>
        <taxon>Coelurosauria</taxon>
        <taxon>Aves</taxon>
        <taxon>Neognathae</taxon>
        <taxon>Neoaves</taxon>
        <taxon>Gruiformes</taxon>
        <taxon>Gruidae</taxon>
        <taxon>Grus</taxon>
    </lineage>
</organism>
<gene>
    <name evidence="3" type="ORF">GRJ2_000853900</name>
</gene>
<dbReference type="Proteomes" id="UP001623348">
    <property type="component" value="Unassembled WGS sequence"/>
</dbReference>
<feature type="region of interest" description="Disordered" evidence="2">
    <location>
        <begin position="83"/>
        <end position="105"/>
    </location>
</feature>
<dbReference type="PANTHER" id="PTHR11918">
    <property type="entry name" value="RADICAL SAM PROTEINS"/>
    <property type="match status" value="1"/>
</dbReference>
<dbReference type="EMBL" id="BAAFJT010000002">
    <property type="protein sequence ID" value="GAB0183886.1"/>
    <property type="molecule type" value="Genomic_DNA"/>
</dbReference>
<evidence type="ECO:0000256" key="2">
    <source>
        <dbReference type="SAM" id="MobiDB-lite"/>
    </source>
</evidence>